<reference evidence="1" key="1">
    <citation type="journal article" date="2023" name="Mol. Phylogenet. Evol.">
        <title>Genome-scale phylogeny and comparative genomics of the fungal order Sordariales.</title>
        <authorList>
            <person name="Hensen N."/>
            <person name="Bonometti L."/>
            <person name="Westerberg I."/>
            <person name="Brannstrom I.O."/>
            <person name="Guillou S."/>
            <person name="Cros-Aarteil S."/>
            <person name="Calhoun S."/>
            <person name="Haridas S."/>
            <person name="Kuo A."/>
            <person name="Mondo S."/>
            <person name="Pangilinan J."/>
            <person name="Riley R."/>
            <person name="LaButti K."/>
            <person name="Andreopoulos B."/>
            <person name="Lipzen A."/>
            <person name="Chen C."/>
            <person name="Yan M."/>
            <person name="Daum C."/>
            <person name="Ng V."/>
            <person name="Clum A."/>
            <person name="Steindorff A."/>
            <person name="Ohm R.A."/>
            <person name="Martin F."/>
            <person name="Silar P."/>
            <person name="Natvig D.O."/>
            <person name="Lalanne C."/>
            <person name="Gautier V."/>
            <person name="Ament-Velasquez S.L."/>
            <person name="Kruys A."/>
            <person name="Hutchinson M.I."/>
            <person name="Powell A.J."/>
            <person name="Barry K."/>
            <person name="Miller A.N."/>
            <person name="Grigoriev I.V."/>
            <person name="Debuchy R."/>
            <person name="Gladieux P."/>
            <person name="Hiltunen Thoren M."/>
            <person name="Johannesson H."/>
        </authorList>
    </citation>
    <scope>NUCLEOTIDE SEQUENCE</scope>
    <source>
        <strain evidence="1">CBS 232.78</strain>
    </source>
</reference>
<sequence length="121" mass="12932">MPDTILASATAMFLSLAEAPVDHAISSSDIEATAQSPSPSLRKASLETLPDEATKDMGLYQGLIFDLELPTNSPVPYVSSRPGLLGLVDRSYIDSTLSEEIHMPWLGELSPAKSALCRRAS</sequence>
<name>A0AAE0N5U9_9PEZI</name>
<protein>
    <submittedName>
        <fullName evidence="1">Uncharacterized protein</fullName>
    </submittedName>
</protein>
<organism evidence="1 2">
    <name type="scientific">Podospora didyma</name>
    <dbReference type="NCBI Taxonomy" id="330526"/>
    <lineage>
        <taxon>Eukaryota</taxon>
        <taxon>Fungi</taxon>
        <taxon>Dikarya</taxon>
        <taxon>Ascomycota</taxon>
        <taxon>Pezizomycotina</taxon>
        <taxon>Sordariomycetes</taxon>
        <taxon>Sordariomycetidae</taxon>
        <taxon>Sordariales</taxon>
        <taxon>Podosporaceae</taxon>
        <taxon>Podospora</taxon>
    </lineage>
</organism>
<comment type="caution">
    <text evidence="1">The sequence shown here is derived from an EMBL/GenBank/DDBJ whole genome shotgun (WGS) entry which is preliminary data.</text>
</comment>
<dbReference type="Proteomes" id="UP001285441">
    <property type="component" value="Unassembled WGS sequence"/>
</dbReference>
<keyword evidence="2" id="KW-1185">Reference proteome</keyword>
<evidence type="ECO:0000313" key="1">
    <source>
        <dbReference type="EMBL" id="KAK3370559.1"/>
    </source>
</evidence>
<dbReference type="EMBL" id="JAULSW010000009">
    <property type="protein sequence ID" value="KAK3370559.1"/>
    <property type="molecule type" value="Genomic_DNA"/>
</dbReference>
<proteinExistence type="predicted"/>
<gene>
    <name evidence="1" type="ORF">B0H63DRAFT_487227</name>
</gene>
<evidence type="ECO:0000313" key="2">
    <source>
        <dbReference type="Proteomes" id="UP001285441"/>
    </source>
</evidence>
<dbReference type="AlphaFoldDB" id="A0AAE0N5U9"/>
<accession>A0AAE0N5U9</accession>
<reference evidence="1" key="2">
    <citation type="submission" date="2023-06" db="EMBL/GenBank/DDBJ databases">
        <authorList>
            <consortium name="Lawrence Berkeley National Laboratory"/>
            <person name="Haridas S."/>
            <person name="Hensen N."/>
            <person name="Bonometti L."/>
            <person name="Westerberg I."/>
            <person name="Brannstrom I.O."/>
            <person name="Guillou S."/>
            <person name="Cros-Aarteil S."/>
            <person name="Calhoun S."/>
            <person name="Kuo A."/>
            <person name="Mondo S."/>
            <person name="Pangilinan J."/>
            <person name="Riley R."/>
            <person name="LaButti K."/>
            <person name="Andreopoulos B."/>
            <person name="Lipzen A."/>
            <person name="Chen C."/>
            <person name="Yanf M."/>
            <person name="Daum C."/>
            <person name="Ng V."/>
            <person name="Clum A."/>
            <person name="Steindorff A."/>
            <person name="Ohm R."/>
            <person name="Martin F."/>
            <person name="Silar P."/>
            <person name="Natvig D."/>
            <person name="Lalanne C."/>
            <person name="Gautier V."/>
            <person name="Ament-velasquez S.L."/>
            <person name="Kruys A."/>
            <person name="Hutchinson M.I."/>
            <person name="Powell A.J."/>
            <person name="Barry K."/>
            <person name="Miller A.N."/>
            <person name="Grigoriev I.V."/>
            <person name="Debuchy R."/>
            <person name="Gladieux P."/>
            <person name="Thoren M.H."/>
            <person name="Johannesson H."/>
        </authorList>
    </citation>
    <scope>NUCLEOTIDE SEQUENCE</scope>
    <source>
        <strain evidence="1">CBS 232.78</strain>
    </source>
</reference>